<accession>A0ABN0ARN2</accession>
<reference evidence="1" key="1">
    <citation type="submission" date="2010-06" db="EMBL/GenBank/DDBJ databases">
        <authorList>
            <person name="Muzny D."/>
            <person name="Qin X."/>
            <person name="Buhay C."/>
            <person name="Dugan-Rocha S."/>
            <person name="Ding Y."/>
            <person name="Chen G."/>
            <person name="Hawes A."/>
            <person name="Holder M."/>
            <person name="Jhangiani S."/>
            <person name="Johnson A."/>
            <person name="Khan Z."/>
            <person name="Li Z."/>
            <person name="Liu W."/>
            <person name="Liu X."/>
            <person name="Perez L."/>
            <person name="Shen H."/>
            <person name="Wang Q."/>
            <person name="Watt J."/>
            <person name="Xi L."/>
            <person name="Xin Y."/>
            <person name="Zhou J."/>
            <person name="Deng J."/>
            <person name="Jiang H."/>
            <person name="Liu Y."/>
            <person name="Qu J."/>
            <person name="Song X.-Z."/>
            <person name="Zhang L."/>
            <person name="Villasana D."/>
            <person name="Johnson A."/>
            <person name="Liu J."/>
            <person name="Liyanage D."/>
            <person name="Lorensuhewa L."/>
            <person name="Robinson T."/>
            <person name="Song A."/>
            <person name="Song B.-B."/>
            <person name="Dinh H."/>
            <person name="Thornton R."/>
            <person name="Coyle M."/>
            <person name="Francisco L."/>
            <person name="Jackson L."/>
            <person name="Javaid M."/>
            <person name="Korchina V."/>
            <person name="Kovar C."/>
            <person name="Mata R."/>
            <person name="Mathew T."/>
            <person name="Ngo R."/>
            <person name="Nguyen L."/>
            <person name="Nguyen N."/>
            <person name="Okwuonu G."/>
            <person name="Ongeri F."/>
            <person name="Pham C."/>
            <person name="Simmons D."/>
            <person name="Wilczek-Boney K."/>
            <person name="Hale W."/>
            <person name="Jakkamsetti A."/>
            <person name="Pham P."/>
            <person name="Ruth R."/>
            <person name="San Lucas F."/>
            <person name="Warren J."/>
            <person name="Zhang J."/>
            <person name="Zhao Z."/>
            <person name="Zhou C."/>
            <person name="Zhu D."/>
            <person name="Lee S."/>
            <person name="Bess C."/>
            <person name="Blankenburg K."/>
            <person name="Forbes L."/>
            <person name="Fu Q."/>
            <person name="Gubbala S."/>
            <person name="Hirani K."/>
            <person name="Jayaseelan J.C."/>
            <person name="Lara F."/>
            <person name="Munidasa M."/>
            <person name="Palculict T."/>
            <person name="Patil S."/>
            <person name="Pu L.-L."/>
            <person name="Saada N."/>
            <person name="Tang L."/>
            <person name="Weissenberger G."/>
            <person name="Zhu Y."/>
            <person name="Hemphill L."/>
            <person name="Shang Y."/>
            <person name="Youmans B."/>
            <person name="Ayvaz T."/>
            <person name="Ross M."/>
            <person name="Santibanez J."/>
            <person name="Aqrawi P."/>
            <person name="Gross S."/>
            <person name="Joshi V."/>
            <person name="Fowler G."/>
            <person name="Nazareth L."/>
            <person name="Reid J."/>
            <person name="Worley K."/>
            <person name="Petrosino J."/>
            <person name="Highlander S."/>
            <person name="Gibbs R."/>
        </authorList>
    </citation>
    <scope>NUCLEOTIDE SEQUENCE [LARGE SCALE GENOMIC DNA]</scope>
    <source>
        <strain evidence="1">ATCC 35910</strain>
    </source>
</reference>
<dbReference type="Proteomes" id="UP000002969">
    <property type="component" value="Unassembled WGS sequence"/>
</dbReference>
<evidence type="ECO:0000313" key="2">
    <source>
        <dbReference type="Proteomes" id="UP000002969"/>
    </source>
</evidence>
<comment type="caution">
    <text evidence="1">The sequence shown here is derived from an EMBL/GenBank/DDBJ whole genome shotgun (WGS) entry which is preliminary data.</text>
</comment>
<gene>
    <name evidence="1" type="ORF">HMPREF0204_14794</name>
</gene>
<evidence type="ECO:0000313" key="1">
    <source>
        <dbReference type="EMBL" id="EFK35725.1"/>
    </source>
</evidence>
<sequence>MLLDGIPESCIDFNQFWLNAIHPAILKNCFPEDYLSHRLS</sequence>
<protein>
    <submittedName>
        <fullName evidence="1">Uncharacterized protein</fullName>
    </submittedName>
</protein>
<keyword evidence="2" id="KW-1185">Reference proteome</keyword>
<dbReference type="EMBL" id="ACKQ02000007">
    <property type="protein sequence ID" value="EFK35725.1"/>
    <property type="molecule type" value="Genomic_DNA"/>
</dbReference>
<name>A0ABN0ARN2_CHRGE</name>
<proteinExistence type="predicted"/>
<organism evidence="1 2">
    <name type="scientific">Chryseobacterium gleum ATCC 35910</name>
    <dbReference type="NCBI Taxonomy" id="525257"/>
    <lineage>
        <taxon>Bacteria</taxon>
        <taxon>Pseudomonadati</taxon>
        <taxon>Bacteroidota</taxon>
        <taxon>Flavobacteriia</taxon>
        <taxon>Flavobacteriales</taxon>
        <taxon>Weeksellaceae</taxon>
        <taxon>Chryseobacterium group</taxon>
        <taxon>Chryseobacterium</taxon>
    </lineage>
</organism>